<evidence type="ECO:0000256" key="3">
    <source>
        <dbReference type="ARBA" id="ARBA00022448"/>
    </source>
</evidence>
<keyword evidence="4" id="KW-1003">Cell membrane</keyword>
<dbReference type="GO" id="GO:0033214">
    <property type="term" value="P:siderophore-iron import into cell"/>
    <property type="evidence" value="ECO:0007669"/>
    <property type="project" value="TreeGrafter"/>
</dbReference>
<dbReference type="InterPro" id="IPR037294">
    <property type="entry name" value="ABC_BtuC-like"/>
</dbReference>
<dbReference type="Gene3D" id="1.10.3470.10">
    <property type="entry name" value="ABC transporter involved in vitamin B12 uptake, BtuC"/>
    <property type="match status" value="1"/>
</dbReference>
<dbReference type="SUPFAM" id="SSF81345">
    <property type="entry name" value="ABC transporter involved in vitamin B12 uptake, BtuC"/>
    <property type="match status" value="1"/>
</dbReference>
<proteinExistence type="inferred from homology"/>
<evidence type="ECO:0000256" key="1">
    <source>
        <dbReference type="ARBA" id="ARBA00004651"/>
    </source>
</evidence>
<feature type="transmembrane region" description="Helical" evidence="8">
    <location>
        <begin position="255"/>
        <end position="283"/>
    </location>
</feature>
<evidence type="ECO:0000256" key="8">
    <source>
        <dbReference type="SAM" id="Phobius"/>
    </source>
</evidence>
<evidence type="ECO:0000256" key="4">
    <source>
        <dbReference type="ARBA" id="ARBA00022475"/>
    </source>
</evidence>
<feature type="transmembrane region" description="Helical" evidence="8">
    <location>
        <begin position="164"/>
        <end position="185"/>
    </location>
</feature>
<keyword evidence="3" id="KW-0813">Transport</keyword>
<dbReference type="GO" id="GO:0022857">
    <property type="term" value="F:transmembrane transporter activity"/>
    <property type="evidence" value="ECO:0007669"/>
    <property type="project" value="InterPro"/>
</dbReference>
<dbReference type="RefSeq" id="WP_110814990.1">
    <property type="nucleotide sequence ID" value="NZ_QJTE01000004.1"/>
</dbReference>
<dbReference type="CDD" id="cd06550">
    <property type="entry name" value="TM_ABC_iron-siderophores_like"/>
    <property type="match status" value="1"/>
</dbReference>
<comment type="caution">
    <text evidence="9">The sequence shown here is derived from an EMBL/GenBank/DDBJ whole genome shotgun (WGS) entry which is preliminary data.</text>
</comment>
<feature type="transmembrane region" description="Helical" evidence="8">
    <location>
        <begin position="205"/>
        <end position="225"/>
    </location>
</feature>
<keyword evidence="6 8" id="KW-1133">Transmembrane helix</keyword>
<feature type="transmembrane region" description="Helical" evidence="8">
    <location>
        <begin position="232"/>
        <end position="249"/>
    </location>
</feature>
<evidence type="ECO:0000313" key="10">
    <source>
        <dbReference type="Proteomes" id="UP000248311"/>
    </source>
</evidence>
<evidence type="ECO:0000256" key="5">
    <source>
        <dbReference type="ARBA" id="ARBA00022692"/>
    </source>
</evidence>
<dbReference type="EMBL" id="QJTE01000004">
    <property type="protein sequence ID" value="PYE82327.1"/>
    <property type="molecule type" value="Genomic_DNA"/>
</dbReference>
<evidence type="ECO:0000256" key="6">
    <source>
        <dbReference type="ARBA" id="ARBA00022989"/>
    </source>
</evidence>
<dbReference type="FunFam" id="1.10.3470.10:FF:000001">
    <property type="entry name" value="Vitamin B12 ABC transporter permease BtuC"/>
    <property type="match status" value="1"/>
</dbReference>
<comment type="subcellular location">
    <subcellularLocation>
        <location evidence="1">Cell membrane</location>
        <topology evidence="1">Multi-pass membrane protein</topology>
    </subcellularLocation>
</comment>
<evidence type="ECO:0000256" key="7">
    <source>
        <dbReference type="ARBA" id="ARBA00023136"/>
    </source>
</evidence>
<dbReference type="Proteomes" id="UP000248311">
    <property type="component" value="Unassembled WGS sequence"/>
</dbReference>
<keyword evidence="10" id="KW-1185">Reference proteome</keyword>
<feature type="transmembrane region" description="Helical" evidence="8">
    <location>
        <begin position="77"/>
        <end position="94"/>
    </location>
</feature>
<feature type="transmembrane region" description="Helical" evidence="8">
    <location>
        <begin position="322"/>
        <end position="340"/>
    </location>
</feature>
<dbReference type="Pfam" id="PF01032">
    <property type="entry name" value="FecCD"/>
    <property type="match status" value="1"/>
</dbReference>
<name>A0A318SZT4_9RHOB</name>
<accession>A0A318SZT4</accession>
<keyword evidence="5 8" id="KW-0812">Transmembrane</keyword>
<keyword evidence="7 8" id="KW-0472">Membrane</keyword>
<feature type="transmembrane region" description="Helical" evidence="8">
    <location>
        <begin position="106"/>
        <end position="127"/>
    </location>
</feature>
<dbReference type="OrthoDB" id="9811975at2"/>
<protein>
    <submittedName>
        <fullName evidence="9">Iron complex transport system permease protein</fullName>
    </submittedName>
</protein>
<dbReference type="PANTHER" id="PTHR30472">
    <property type="entry name" value="FERRIC ENTEROBACTIN TRANSPORT SYSTEM PERMEASE PROTEIN"/>
    <property type="match status" value="1"/>
</dbReference>
<gene>
    <name evidence="9" type="ORF">DFP88_10480</name>
</gene>
<evidence type="ECO:0000256" key="2">
    <source>
        <dbReference type="ARBA" id="ARBA00007935"/>
    </source>
</evidence>
<feature type="transmembrane region" description="Helical" evidence="8">
    <location>
        <begin position="295"/>
        <end position="316"/>
    </location>
</feature>
<evidence type="ECO:0000313" key="9">
    <source>
        <dbReference type="EMBL" id="PYE82327.1"/>
    </source>
</evidence>
<comment type="similarity">
    <text evidence="2">Belongs to the binding-protein-dependent transport system permease family. FecCD subfamily.</text>
</comment>
<feature type="transmembrane region" description="Helical" evidence="8">
    <location>
        <begin position="133"/>
        <end position="152"/>
    </location>
</feature>
<dbReference type="AlphaFoldDB" id="A0A318SZT4"/>
<organism evidence="9 10">
    <name type="scientific">Pseudoroseicyclus aestuarii</name>
    <dbReference type="NCBI Taxonomy" id="1795041"/>
    <lineage>
        <taxon>Bacteria</taxon>
        <taxon>Pseudomonadati</taxon>
        <taxon>Pseudomonadota</taxon>
        <taxon>Alphaproteobacteria</taxon>
        <taxon>Rhodobacterales</taxon>
        <taxon>Paracoccaceae</taxon>
        <taxon>Pseudoroseicyclus</taxon>
    </lineage>
</organism>
<sequence length="348" mass="34615">MAGAARIGWRRGTTRTPAGARLGWLALLALALLAAALAALAVGARPVPPGEVLQALLAPDPGNPDHTVVRALRLPRMLTGLAVGAALAVAGVLMQAVTRNPLADPGLLGVNAGASFAVVLAIWLFGITDPARLAWIAFPGAGAVAALVYALGSAGRGAATPLRLALAGAALTALLLSLITAVLLTNQQSLDTYRYWVVGSLAGPQGLALAPLLPAFGLGAVLALWAASALNAAALGDEAAVALGVRLGWMRAGTLGAVTLLCGAAVAAAGPIGFVGLVVPHLVRAAMGPDTRACVLAAALAGPALLLAADVLGRVILPPGEVQVGIMTALIGAPIFILIVRRMRVLAP</sequence>
<reference evidence="9 10" key="1">
    <citation type="submission" date="2018-06" db="EMBL/GenBank/DDBJ databases">
        <title>Genomic Encyclopedia of Type Strains, Phase III (KMG-III): the genomes of soil and plant-associated and newly described type strains.</title>
        <authorList>
            <person name="Whitman W."/>
        </authorList>
    </citation>
    <scope>NUCLEOTIDE SEQUENCE [LARGE SCALE GENOMIC DNA]</scope>
    <source>
        <strain evidence="9 10">CECT 9025</strain>
    </source>
</reference>
<dbReference type="GO" id="GO:0005886">
    <property type="term" value="C:plasma membrane"/>
    <property type="evidence" value="ECO:0007669"/>
    <property type="project" value="UniProtKB-SubCell"/>
</dbReference>
<dbReference type="PANTHER" id="PTHR30472:SF1">
    <property type="entry name" value="FE(3+) DICITRATE TRANSPORT SYSTEM PERMEASE PROTEIN FECC-RELATED"/>
    <property type="match status" value="1"/>
</dbReference>
<dbReference type="InterPro" id="IPR000522">
    <property type="entry name" value="ABC_transptr_permease_BtuC"/>
</dbReference>